<name>A0A9Q9IIS5_9ACTN</name>
<organism evidence="2 3">
    <name type="scientific">Dactylosporangium aurantiacum</name>
    <dbReference type="NCBI Taxonomy" id="35754"/>
    <lineage>
        <taxon>Bacteria</taxon>
        <taxon>Bacillati</taxon>
        <taxon>Actinomycetota</taxon>
        <taxon>Actinomycetes</taxon>
        <taxon>Micromonosporales</taxon>
        <taxon>Micromonosporaceae</taxon>
        <taxon>Dactylosporangium</taxon>
    </lineage>
</organism>
<keyword evidence="1" id="KW-1133">Transmembrane helix</keyword>
<evidence type="ECO:0000256" key="1">
    <source>
        <dbReference type="SAM" id="Phobius"/>
    </source>
</evidence>
<dbReference type="KEGG" id="daur:Daura_12295"/>
<dbReference type="RefSeq" id="WP_033365331.1">
    <property type="nucleotide sequence ID" value="NZ_CP073767.1"/>
</dbReference>
<dbReference type="Proteomes" id="UP001058003">
    <property type="component" value="Chromosome"/>
</dbReference>
<keyword evidence="1" id="KW-0812">Transmembrane</keyword>
<proteinExistence type="predicted"/>
<evidence type="ECO:0000313" key="2">
    <source>
        <dbReference type="EMBL" id="UWZ56882.1"/>
    </source>
</evidence>
<keyword evidence="3" id="KW-1185">Reference proteome</keyword>
<dbReference type="OrthoDB" id="3386475at2"/>
<keyword evidence="1" id="KW-0472">Membrane</keyword>
<gene>
    <name evidence="2" type="ORF">Daura_12295</name>
</gene>
<reference evidence="2" key="1">
    <citation type="submission" date="2021-04" db="EMBL/GenBank/DDBJ databases">
        <title>Dactylosporangium aurantiacum NRRL B-8018 full assembly.</title>
        <authorList>
            <person name="Hartkoorn R.C."/>
            <person name="Beaudoing E."/>
            <person name="Hot D."/>
        </authorList>
    </citation>
    <scope>NUCLEOTIDE SEQUENCE</scope>
    <source>
        <strain evidence="2">NRRL B-8018</strain>
    </source>
</reference>
<dbReference type="EMBL" id="CP073767">
    <property type="protein sequence ID" value="UWZ56882.1"/>
    <property type="molecule type" value="Genomic_DNA"/>
</dbReference>
<feature type="transmembrane region" description="Helical" evidence="1">
    <location>
        <begin position="16"/>
        <end position="35"/>
    </location>
</feature>
<protein>
    <submittedName>
        <fullName evidence="2">Uncharacterized protein</fullName>
    </submittedName>
</protein>
<accession>A0A9Q9IIS5</accession>
<dbReference type="AlphaFoldDB" id="A0A9Q9IIS5"/>
<sequence length="242" mass="25634">MIGVVELAAARRPADVVTAAGVHLGALLAGTGFVWSTRRRNLTRAEGNLTHEIPFQPSSLNRTDGTVTVSTFLILRDAGLTGWRRAHPGHCLLPEPDDWAIGHPLGYAAGRANGYVYGDFTDGELDLTAPAGRAETLAGFAAVVRDAAMPWFAEAGDPDLAVVSAPGDRTNSPSALVEWLASRGRPDLVEVYLDRFLRRNPACGERIRLGRKIAGAGGHPLPAHGMDQAVCLGWSAARCGNP</sequence>
<evidence type="ECO:0000313" key="3">
    <source>
        <dbReference type="Proteomes" id="UP001058003"/>
    </source>
</evidence>